<feature type="compositionally biased region" description="Basic and acidic residues" evidence="1">
    <location>
        <begin position="82"/>
        <end position="98"/>
    </location>
</feature>
<feature type="signal peptide" evidence="2">
    <location>
        <begin position="1"/>
        <end position="31"/>
    </location>
</feature>
<feature type="compositionally biased region" description="Basic and acidic residues" evidence="1">
    <location>
        <begin position="147"/>
        <end position="188"/>
    </location>
</feature>
<feature type="chain" id="PRO_5003929894" description="LPXTG-domain-containing protein cell wall anchor domain" evidence="2">
    <location>
        <begin position="32"/>
        <end position="337"/>
    </location>
</feature>
<evidence type="ECO:0000313" key="4">
    <source>
        <dbReference type="Proteomes" id="UP000009875"/>
    </source>
</evidence>
<evidence type="ECO:0000256" key="2">
    <source>
        <dbReference type="SAM" id="SignalP"/>
    </source>
</evidence>
<keyword evidence="4" id="KW-1185">Reference proteome</keyword>
<gene>
    <name evidence="3" type="ORF">HMPREF9698_01467</name>
</gene>
<reference evidence="3 4" key="1">
    <citation type="submission" date="2012-09" db="EMBL/GenBank/DDBJ databases">
        <title>The Genome Sequence of Alloiococcus otitis ATCC 51267.</title>
        <authorList>
            <consortium name="The Broad Institute Genome Sequencing Platform"/>
            <person name="Earl A."/>
            <person name="Ward D."/>
            <person name="Feldgarden M."/>
            <person name="Gevers D."/>
            <person name="Huys G."/>
            <person name="Walker B."/>
            <person name="Young S.K."/>
            <person name="Zeng Q."/>
            <person name="Gargeya S."/>
            <person name="Fitzgerald M."/>
            <person name="Haas B."/>
            <person name="Abouelleil A."/>
            <person name="Alvarado L."/>
            <person name="Arachchi H.M."/>
            <person name="Berlin A.M."/>
            <person name="Chapman S.B."/>
            <person name="Goldberg J."/>
            <person name="Griggs A."/>
            <person name="Gujja S."/>
            <person name="Hansen M."/>
            <person name="Howarth C."/>
            <person name="Imamovic A."/>
            <person name="Larimer J."/>
            <person name="McCowen C."/>
            <person name="Montmayeur A."/>
            <person name="Murphy C."/>
            <person name="Neiman D."/>
            <person name="Pearson M."/>
            <person name="Priest M."/>
            <person name="Roberts A."/>
            <person name="Saif S."/>
            <person name="Shea T."/>
            <person name="Sisk P."/>
            <person name="Sykes S."/>
            <person name="Wortman J."/>
            <person name="Nusbaum C."/>
            <person name="Birren B."/>
        </authorList>
    </citation>
    <scope>NUCLEOTIDE SEQUENCE [LARGE SCALE GENOMIC DNA]</scope>
    <source>
        <strain evidence="3 4">ATCC 51267</strain>
    </source>
</reference>
<dbReference type="RefSeq" id="WP_003778599.1">
    <property type="nucleotide sequence ID" value="NZ_JH992960.1"/>
</dbReference>
<organism evidence="3 4">
    <name type="scientific">Alloiococcus otitis ATCC 51267</name>
    <dbReference type="NCBI Taxonomy" id="883081"/>
    <lineage>
        <taxon>Bacteria</taxon>
        <taxon>Bacillati</taxon>
        <taxon>Bacillota</taxon>
        <taxon>Bacilli</taxon>
        <taxon>Lactobacillales</taxon>
        <taxon>Carnobacteriaceae</taxon>
        <taxon>Alloiococcus</taxon>
    </lineage>
</organism>
<evidence type="ECO:0000256" key="1">
    <source>
        <dbReference type="SAM" id="MobiDB-lite"/>
    </source>
</evidence>
<dbReference type="PATRIC" id="fig|883081.3.peg.1307"/>
<feature type="region of interest" description="Disordered" evidence="1">
    <location>
        <begin position="41"/>
        <end position="275"/>
    </location>
</feature>
<dbReference type="AlphaFoldDB" id="K9EVB9"/>
<feature type="compositionally biased region" description="Acidic residues" evidence="1">
    <location>
        <begin position="136"/>
        <end position="146"/>
    </location>
</feature>
<dbReference type="EMBL" id="AGXA01000023">
    <property type="protein sequence ID" value="EKU93170.1"/>
    <property type="molecule type" value="Genomic_DNA"/>
</dbReference>
<keyword evidence="2" id="KW-0732">Signal</keyword>
<evidence type="ECO:0000313" key="3">
    <source>
        <dbReference type="EMBL" id="EKU93170.1"/>
    </source>
</evidence>
<dbReference type="STRING" id="883081.HMPREF9698_01467"/>
<protein>
    <recommendedName>
        <fullName evidence="5">LPXTG-domain-containing protein cell wall anchor domain</fullName>
    </recommendedName>
</protein>
<dbReference type="eggNOG" id="COG0810">
    <property type="taxonomic scope" value="Bacteria"/>
</dbReference>
<name>K9EVB9_9LACT</name>
<proteinExistence type="predicted"/>
<feature type="compositionally biased region" description="Acidic residues" evidence="1">
    <location>
        <begin position="44"/>
        <end position="53"/>
    </location>
</feature>
<dbReference type="HOGENOM" id="CLU_822946_0_0_9"/>
<feature type="compositionally biased region" description="Basic and acidic residues" evidence="1">
    <location>
        <begin position="198"/>
        <end position="236"/>
    </location>
</feature>
<sequence>MTKSKTARKRFMALGLCLGLNLTFLSQEVWASPQSQGNYFYQEDSSELSDESFDPVRARPSVPDQEWDEPRLEDFSPGSEIQEEKEGSANESPEKIDIEVGSGAKEVQKQVVLFKKVQNKGKMEEAKPDPIQAQENEVEEQGEEDKPETGQDRESKPEPEDKPKPAPEPEPKPGPEKPKPQPEPKPEPEPEPGPEPEPEPKPGPEKPKPQPEPKPEPEPGPKPEPKPEEPKPEPGPKPKPAPKPKPQPKDPSFSPQPDRPEKDIIRDYQPQGEELDHLIDVLLSEGPREAERLKDQYAKQKAGGQKLPDTASNKWILPGLGLLALGLGITLKFNYNR</sequence>
<accession>K9EVB9</accession>
<evidence type="ECO:0008006" key="5">
    <source>
        <dbReference type="Google" id="ProtNLM"/>
    </source>
</evidence>
<comment type="caution">
    <text evidence="3">The sequence shown here is derived from an EMBL/GenBank/DDBJ whole genome shotgun (WGS) entry which is preliminary data.</text>
</comment>
<dbReference type="Proteomes" id="UP000009875">
    <property type="component" value="Unassembled WGS sequence"/>
</dbReference>